<dbReference type="AlphaFoldDB" id="A0A6L2JU77"/>
<feature type="region of interest" description="Disordered" evidence="1">
    <location>
        <begin position="241"/>
        <end position="300"/>
    </location>
</feature>
<protein>
    <submittedName>
        <fullName evidence="3">Retrovirus-related Pol polyprotein from transposon TNT 1-94</fullName>
    </submittedName>
</protein>
<reference evidence="3" key="1">
    <citation type="journal article" date="2019" name="Sci. Rep.">
        <title>Draft genome of Tanacetum cinerariifolium, the natural source of mosquito coil.</title>
        <authorList>
            <person name="Yamashiro T."/>
            <person name="Shiraishi A."/>
            <person name="Satake H."/>
            <person name="Nakayama K."/>
        </authorList>
    </citation>
    <scope>NUCLEOTIDE SEQUENCE</scope>
</reference>
<evidence type="ECO:0000259" key="2">
    <source>
        <dbReference type="Pfam" id="PF07727"/>
    </source>
</evidence>
<gene>
    <name evidence="3" type="ORF">Tci_012571</name>
</gene>
<feature type="compositionally biased region" description="Basic and acidic residues" evidence="1">
    <location>
        <begin position="247"/>
        <end position="262"/>
    </location>
</feature>
<dbReference type="CDD" id="cd09272">
    <property type="entry name" value="RNase_HI_RT_Ty1"/>
    <property type="match status" value="1"/>
</dbReference>
<feature type="region of interest" description="Disordered" evidence="1">
    <location>
        <begin position="327"/>
        <end position="447"/>
    </location>
</feature>
<feature type="compositionally biased region" description="Basic and acidic residues" evidence="1">
    <location>
        <begin position="418"/>
        <end position="436"/>
    </location>
</feature>
<feature type="compositionally biased region" description="Basic and acidic residues" evidence="1">
    <location>
        <begin position="285"/>
        <end position="300"/>
    </location>
</feature>
<dbReference type="PANTHER" id="PTHR11439">
    <property type="entry name" value="GAG-POL-RELATED RETROTRANSPOSON"/>
    <property type="match status" value="1"/>
</dbReference>
<feature type="compositionally biased region" description="Acidic residues" evidence="1">
    <location>
        <begin position="397"/>
        <end position="417"/>
    </location>
</feature>
<dbReference type="PANTHER" id="PTHR11439:SF509">
    <property type="entry name" value="RNA-DIRECTED DNA POLYMERASE"/>
    <property type="match status" value="1"/>
</dbReference>
<feature type="compositionally biased region" description="Basic and acidic residues" evidence="1">
    <location>
        <begin position="362"/>
        <end position="381"/>
    </location>
</feature>
<evidence type="ECO:0000256" key="1">
    <source>
        <dbReference type="SAM" id="MobiDB-lite"/>
    </source>
</evidence>
<organism evidence="3">
    <name type="scientific">Tanacetum cinerariifolium</name>
    <name type="common">Dalmatian daisy</name>
    <name type="synonym">Chrysanthemum cinerariifolium</name>
    <dbReference type="NCBI Taxonomy" id="118510"/>
    <lineage>
        <taxon>Eukaryota</taxon>
        <taxon>Viridiplantae</taxon>
        <taxon>Streptophyta</taxon>
        <taxon>Embryophyta</taxon>
        <taxon>Tracheophyta</taxon>
        <taxon>Spermatophyta</taxon>
        <taxon>Magnoliopsida</taxon>
        <taxon>eudicotyledons</taxon>
        <taxon>Gunneridae</taxon>
        <taxon>Pentapetalae</taxon>
        <taxon>asterids</taxon>
        <taxon>campanulids</taxon>
        <taxon>Asterales</taxon>
        <taxon>Asteraceae</taxon>
        <taxon>Asteroideae</taxon>
        <taxon>Anthemideae</taxon>
        <taxon>Anthemidinae</taxon>
        <taxon>Tanacetum</taxon>
    </lineage>
</organism>
<sequence length="1250" mass="142124">MFKLDLEPLAPKLIHNRESYIFYLKHTQNQADILRGIVEQAKAKQPLDNELDFSFQEAAAPRAKVLADSPTSISISQDAPSIIQKDESGKVLKNKARLVAQGFRQEKGIDFEESFASVARIEAIRIFIANATHKNMTIYQMDVKTAFLNCEHKEEDTDMSLTAYADFDHAGCQDTRRSTSGSAQFLGDKLVSWSSKKQKSTAISSIKAEYIALSGCCSQILWMRSQLIDYGAVPPKVARKFKKASPSKKDSVPVPADEEHVQKGKRVKRSAKKSSTTLTTGIFIREPHVETQSKRKEKVDVAHGKEIGQLSEVALIKEAQMKEVRKKSLKDYHKSHLSESGSVAEKPPSVEKITPPVASEGTGDKPRVPDENNSEEHKSDSEQDTYGSESDSKSDQQDDDEVKDDDEDDDNDDDKSEGDENRGIDSDDVQDKKADTEVPVTSSSRSSDLASKFLKNLDIPPVNAEIVSPLDVHVHHEVPRIHTSTLLVVPVSVLPEASPVYMNIPQSLQTFTYLPLLSTPSPLPIIETTNIPPLISDFASVFRFNDRVITLEKDIAELKNHPLHNQVAALVDDHLDTRMGATREEFMNFLSASLTDRIIEQVRNQLPRILPEKVSNFAPPVIKKMIQDSLNQVNLAKTSYQPQLTYEVASTLTEFELKKILIDKMNISLPKAPSLNQNPLESLFIQRNQSLRLEILIRLKVKKGIKNEGKAPQKGPTQNWLKTLVASTSTAFRLLKGTRLNYAELEYDFEECYKALLEKLDWENPKGGDYPFDLSKPLPLITCRNRQSGISHWIDQRKTFYAYARSIQSRGDVYSTKRILAITHVSVIRKHRYGYLEEIVNRLINIAGDDFANFAIALRIFTRSLVIQKRVKDLQLRVESYQKLMRSDELYKFSDGTLTRLLPSLKDITKNIDMEYLPKRRWSTFEKKRAHFMIKDINTLLKERGVWRNLLVVDSTELTSHYCKEQYDFVIFQNRRDLPRNISLDSVVVLRYEKRSKNENKGKVSIEIELVLEKSQQVKMEILLEPTSNKLLVGSLGDKIICDLDKTPDLSQRSPHNCPKFGNPVDGHYCQGCALLRKKFKKDLVTYCIENGILQDSSELSYDNTNVVNFLQEPFVVEQDPVLIIPDPKPFNNQTVDELPPTVPSFDPTCYSKDGNSFTYDSTSNLVHDSPNNFDPPSQPPFYSCEFCGNDARYGHYCTPKVPFIYLKPCYNQEFNFPQDFHNFQQQYLCCENCWVTHEAYQCQPVSLTF</sequence>
<dbReference type="InterPro" id="IPR013103">
    <property type="entry name" value="RVT_2"/>
</dbReference>
<dbReference type="Pfam" id="PF07727">
    <property type="entry name" value="RVT_2"/>
    <property type="match status" value="1"/>
</dbReference>
<comment type="caution">
    <text evidence="3">The sequence shown here is derived from an EMBL/GenBank/DDBJ whole genome shotgun (WGS) entry which is preliminary data.</text>
</comment>
<feature type="compositionally biased region" description="Basic residues" evidence="1">
    <location>
        <begin position="263"/>
        <end position="272"/>
    </location>
</feature>
<dbReference type="EMBL" id="BKCJ010001323">
    <property type="protein sequence ID" value="GEU40593.1"/>
    <property type="molecule type" value="Genomic_DNA"/>
</dbReference>
<evidence type="ECO:0000313" key="3">
    <source>
        <dbReference type="EMBL" id="GEU40593.1"/>
    </source>
</evidence>
<proteinExistence type="predicted"/>
<accession>A0A6L2JU77</accession>
<feature type="domain" description="Reverse transcriptase Ty1/copia-type" evidence="2">
    <location>
        <begin position="84"/>
        <end position="155"/>
    </location>
</feature>
<name>A0A6L2JU77_TANCI</name>